<reference evidence="10" key="1">
    <citation type="journal article" date="2010" name="Genome Biol.">
        <title>Genome sequence of the necrotrophic plant pathogen Pythium ultimum reveals original pathogenicity mechanisms and effector repertoire.</title>
        <authorList>
            <person name="Levesque C.A."/>
            <person name="Brouwer H."/>
            <person name="Cano L."/>
            <person name="Hamilton J.P."/>
            <person name="Holt C."/>
            <person name="Huitema E."/>
            <person name="Raffaele S."/>
            <person name="Robideau G.P."/>
            <person name="Thines M."/>
            <person name="Win J."/>
            <person name="Zerillo M.M."/>
            <person name="Beakes G.W."/>
            <person name="Boore J.L."/>
            <person name="Busam D."/>
            <person name="Dumas B."/>
            <person name="Ferriera S."/>
            <person name="Fuerstenberg S.I."/>
            <person name="Gachon C.M."/>
            <person name="Gaulin E."/>
            <person name="Govers F."/>
            <person name="Grenville-Briggs L."/>
            <person name="Horner N."/>
            <person name="Hostetler J."/>
            <person name="Jiang R.H."/>
            <person name="Johnson J."/>
            <person name="Krajaejun T."/>
            <person name="Lin H."/>
            <person name="Meijer H.J."/>
            <person name="Moore B."/>
            <person name="Morris P."/>
            <person name="Phuntmart V."/>
            <person name="Puiu D."/>
            <person name="Shetty J."/>
            <person name="Stajich J.E."/>
            <person name="Tripathy S."/>
            <person name="Wawra S."/>
            <person name="van West P."/>
            <person name="Whitty B.R."/>
            <person name="Coutinho P.M."/>
            <person name="Henrissat B."/>
            <person name="Martin F."/>
            <person name="Thomas P.D."/>
            <person name="Tyler B.M."/>
            <person name="De Vries R.P."/>
            <person name="Kamoun S."/>
            <person name="Yandell M."/>
            <person name="Tisserat N."/>
            <person name="Buell C.R."/>
        </authorList>
    </citation>
    <scope>NUCLEOTIDE SEQUENCE</scope>
    <source>
        <strain evidence="10">DAOM:BR144</strain>
    </source>
</reference>
<dbReference type="CDD" id="cd10142">
    <property type="entry name" value="HD_SAS6_N"/>
    <property type="match status" value="1"/>
</dbReference>
<comment type="subcellular location">
    <subcellularLocation>
        <location evidence="1">Cytoplasm</location>
        <location evidence="1">Cytoskeleton</location>
        <location evidence="1">Microtubule organizing center</location>
        <location evidence="1">Centrosome</location>
    </subcellularLocation>
</comment>
<sequence length="571" mass="65741">MESFDRDAPLFDRRLHVLVQYPDREEKLQPLTIRLLHGVRQNSATNQKERVFRVEITDDDGADPYFLYLWSVSEEDFHDLKQQQRLLVDFVTFPTNLIELLQCCLKDSVKKTVLTARQETAKPIEAGEDDHADEDEDAEVARAAGSPIEAEPNPLSRSQGPVPLSYLAVLNTSDAHGNSVFSIVETNQFKHLTHLSLQFFSGDDAAIKAYLAARLAQVSAEKRYLASALKQTSSDLRKTQQSEAQLARQLETMTQQTESTISREKMKYADDLNAQREDEYELKIDTFVNKYEDEIKSLRQTVEANDSMIQDLAKLKYQHEMQIEQLQVQTKDLGTGKHALSEELQMLRIQNKELDQRAFQQEKQINQLEMRTSALQQQVLDKEDVIMKTSDLLQAAQIHKKEVEESLKVYRDNHARLQQKLELSISEINKGNDIIERIQNESRALKTKMRMKAKIIKQQEQILDEKQAQRDELVRDLKGAKEDIRKREEDIMALKDNVKELKQKLEDSNKLLASNQQVIAWLNKEINEAQIAHQRRATAHPSVLSFRPTDKSTTESARPPPPTQFTSTRNP</sequence>
<dbReference type="PANTHER" id="PTHR44281">
    <property type="entry name" value="SPINDLE ASSEMBLY ABNORMAL PROTEIN 6 HOMOLOG"/>
    <property type="match status" value="1"/>
</dbReference>
<accession>K3WIQ4</accession>
<dbReference type="Proteomes" id="UP000019132">
    <property type="component" value="Unassembled WGS sequence"/>
</dbReference>
<evidence type="ECO:0000256" key="2">
    <source>
        <dbReference type="ARBA" id="ARBA00022490"/>
    </source>
</evidence>
<dbReference type="GO" id="GO:0005813">
    <property type="term" value="C:centrosome"/>
    <property type="evidence" value="ECO:0007669"/>
    <property type="project" value="UniProtKB-SubCell"/>
</dbReference>
<evidence type="ECO:0000313" key="9">
    <source>
        <dbReference type="EnsemblProtists" id="PYU1_T004846"/>
    </source>
</evidence>
<name>K3WIQ4_GLOUD</name>
<dbReference type="InParanoid" id="K3WIQ4"/>
<dbReference type="VEuPathDB" id="FungiDB:PYU1_G004835"/>
<dbReference type="PANTHER" id="PTHR44281:SF2">
    <property type="entry name" value="SPINDLE ASSEMBLY ABNORMAL PROTEIN 6 HOMOLOG"/>
    <property type="match status" value="1"/>
</dbReference>
<feature type="coiled-coil region" evidence="6">
    <location>
        <begin position="456"/>
        <end position="518"/>
    </location>
</feature>
<dbReference type="InterPro" id="IPR038558">
    <property type="entry name" value="SAS-6_N_sf"/>
</dbReference>
<evidence type="ECO:0000256" key="7">
    <source>
        <dbReference type="SAM" id="MobiDB-lite"/>
    </source>
</evidence>
<feature type="coiled-coil region" evidence="6">
    <location>
        <begin position="337"/>
        <end position="420"/>
    </location>
</feature>
<proteinExistence type="predicted"/>
<dbReference type="Gene3D" id="2.170.210.20">
    <property type="entry name" value="Spindle assembly abnormal protein 6, N-terminal domain"/>
    <property type="match status" value="1"/>
</dbReference>
<keyword evidence="5" id="KW-0131">Cell cycle</keyword>
<organism evidence="9 10">
    <name type="scientific">Globisporangium ultimum (strain ATCC 200006 / CBS 805.95 / DAOM BR144)</name>
    <name type="common">Pythium ultimum</name>
    <dbReference type="NCBI Taxonomy" id="431595"/>
    <lineage>
        <taxon>Eukaryota</taxon>
        <taxon>Sar</taxon>
        <taxon>Stramenopiles</taxon>
        <taxon>Oomycota</taxon>
        <taxon>Peronosporomycetes</taxon>
        <taxon>Pythiales</taxon>
        <taxon>Pythiaceae</taxon>
        <taxon>Globisporangium</taxon>
    </lineage>
</organism>
<reference evidence="9" key="3">
    <citation type="submission" date="2015-02" db="UniProtKB">
        <authorList>
            <consortium name="EnsemblProtists"/>
        </authorList>
    </citation>
    <scope>IDENTIFICATION</scope>
    <source>
        <strain evidence="9">DAOM BR144</strain>
    </source>
</reference>
<dbReference type="HOGENOM" id="CLU_018291_0_0_1"/>
<keyword evidence="4" id="KW-0206">Cytoskeleton</keyword>
<feature type="region of interest" description="Disordered" evidence="7">
    <location>
        <begin position="534"/>
        <end position="571"/>
    </location>
</feature>
<evidence type="ECO:0000259" key="8">
    <source>
        <dbReference type="Pfam" id="PF16531"/>
    </source>
</evidence>
<evidence type="ECO:0000256" key="4">
    <source>
        <dbReference type="ARBA" id="ARBA00023212"/>
    </source>
</evidence>
<dbReference type="Pfam" id="PF16531">
    <property type="entry name" value="SAS-6_N"/>
    <property type="match status" value="1"/>
</dbReference>
<dbReference type="InterPro" id="IPR032396">
    <property type="entry name" value="SAS-6_N"/>
</dbReference>
<dbReference type="EnsemblProtists" id="PYU1_T004846">
    <property type="protein sequence ID" value="PYU1_T004846"/>
    <property type="gene ID" value="PYU1_G004835"/>
</dbReference>
<dbReference type="STRING" id="431595.K3WIQ4"/>
<keyword evidence="3 6" id="KW-0175">Coiled coil</keyword>
<feature type="compositionally biased region" description="Acidic residues" evidence="7">
    <location>
        <begin position="126"/>
        <end position="138"/>
    </location>
</feature>
<protein>
    <recommendedName>
        <fullName evidence="8">Spindle assembly abnormal protein 6 N-terminal domain-containing protein</fullName>
    </recommendedName>
</protein>
<evidence type="ECO:0000313" key="10">
    <source>
        <dbReference type="Proteomes" id="UP000019132"/>
    </source>
</evidence>
<dbReference type="OMA" id="KQYMRLE"/>
<evidence type="ECO:0000256" key="3">
    <source>
        <dbReference type="ARBA" id="ARBA00023054"/>
    </source>
</evidence>
<keyword evidence="10" id="KW-1185">Reference proteome</keyword>
<dbReference type="eggNOG" id="ENOG502QQ4W">
    <property type="taxonomic scope" value="Eukaryota"/>
</dbReference>
<evidence type="ECO:0000256" key="1">
    <source>
        <dbReference type="ARBA" id="ARBA00004300"/>
    </source>
</evidence>
<feature type="region of interest" description="Disordered" evidence="7">
    <location>
        <begin position="121"/>
        <end position="158"/>
    </location>
</feature>
<evidence type="ECO:0000256" key="5">
    <source>
        <dbReference type="ARBA" id="ARBA00023306"/>
    </source>
</evidence>
<dbReference type="EMBL" id="GL376564">
    <property type="status" value="NOT_ANNOTATED_CDS"/>
    <property type="molecule type" value="Genomic_DNA"/>
</dbReference>
<dbReference type="AlphaFoldDB" id="K3WIQ4"/>
<evidence type="ECO:0000256" key="6">
    <source>
        <dbReference type="SAM" id="Coils"/>
    </source>
</evidence>
<reference evidence="10" key="2">
    <citation type="submission" date="2010-04" db="EMBL/GenBank/DDBJ databases">
        <authorList>
            <person name="Buell R."/>
            <person name="Hamilton J."/>
            <person name="Hostetler J."/>
        </authorList>
    </citation>
    <scope>NUCLEOTIDE SEQUENCE [LARGE SCALE GENOMIC DNA]</scope>
    <source>
        <strain evidence="10">DAOM:BR144</strain>
    </source>
</reference>
<feature type="domain" description="Spindle assembly abnormal protein 6 N-terminal" evidence="8">
    <location>
        <begin position="10"/>
        <end position="108"/>
    </location>
</feature>
<keyword evidence="2" id="KW-0963">Cytoplasm</keyword>